<proteinExistence type="predicted"/>
<keyword evidence="6 8" id="KW-1015">Disulfide bond</keyword>
<feature type="domain" description="Sushi" evidence="10">
    <location>
        <begin position="76"/>
        <end position="133"/>
    </location>
</feature>
<dbReference type="AlphaFoldDB" id="A0A671RRU5"/>
<evidence type="ECO:0000256" key="6">
    <source>
        <dbReference type="ARBA" id="ARBA00023157"/>
    </source>
</evidence>
<dbReference type="PROSITE" id="PS50923">
    <property type="entry name" value="SUSHI"/>
    <property type="match status" value="2"/>
</dbReference>
<keyword evidence="9" id="KW-1133">Transmembrane helix</keyword>
<keyword evidence="3" id="KW-0732">Signal</keyword>
<evidence type="ECO:0000256" key="8">
    <source>
        <dbReference type="PROSITE-ProRule" id="PRU00302"/>
    </source>
</evidence>
<dbReference type="SMART" id="SM00032">
    <property type="entry name" value="CCP"/>
    <property type="match status" value="2"/>
</dbReference>
<feature type="disulfide bond" evidence="8">
    <location>
        <begin position="104"/>
        <end position="131"/>
    </location>
</feature>
<keyword evidence="7" id="KW-0325">Glycoprotein</keyword>
<dbReference type="Pfam" id="PF00084">
    <property type="entry name" value="Sushi"/>
    <property type="match status" value="2"/>
</dbReference>
<evidence type="ECO:0000256" key="2">
    <source>
        <dbReference type="ARBA" id="ARBA00022659"/>
    </source>
</evidence>
<evidence type="ECO:0000313" key="11">
    <source>
        <dbReference type="Ensembl" id="ENSSANP00000086229.1"/>
    </source>
</evidence>
<evidence type="ECO:0000256" key="3">
    <source>
        <dbReference type="ARBA" id="ARBA00022729"/>
    </source>
</evidence>
<dbReference type="InterPro" id="IPR000436">
    <property type="entry name" value="Sushi_SCR_CCP_dom"/>
</dbReference>
<dbReference type="PANTHER" id="PTHR46393">
    <property type="entry name" value="SUSHI DOMAIN-CONTAINING PROTEIN"/>
    <property type="match status" value="1"/>
</dbReference>
<dbReference type="Ensembl" id="ENSSANT00000091644.1">
    <property type="protein sequence ID" value="ENSSANP00000086229.1"/>
    <property type="gene ID" value="ENSSANG00000042763.1"/>
</dbReference>
<dbReference type="SUPFAM" id="SSF57535">
    <property type="entry name" value="Complement control module/SCR domain"/>
    <property type="match status" value="2"/>
</dbReference>
<keyword evidence="12" id="KW-1185">Reference proteome</keyword>
<name>A0A671RRU5_9TELE</name>
<feature type="domain" description="Sushi" evidence="10">
    <location>
        <begin position="20"/>
        <end position="74"/>
    </location>
</feature>
<comment type="subcellular location">
    <subcellularLocation>
        <location evidence="1">Membrane</location>
    </subcellularLocation>
</comment>
<evidence type="ECO:0000313" key="12">
    <source>
        <dbReference type="Proteomes" id="UP000472260"/>
    </source>
</evidence>
<evidence type="ECO:0000256" key="9">
    <source>
        <dbReference type="SAM" id="Phobius"/>
    </source>
</evidence>
<dbReference type="GO" id="GO:0016020">
    <property type="term" value="C:membrane"/>
    <property type="evidence" value="ECO:0007669"/>
    <property type="project" value="UniProtKB-SubCell"/>
</dbReference>
<evidence type="ECO:0000256" key="4">
    <source>
        <dbReference type="ARBA" id="ARBA00022737"/>
    </source>
</evidence>
<keyword evidence="4" id="KW-0677">Repeat</keyword>
<sequence length="187" mass="20818">FEIEILKTFPVLVTLWHPSVQCGNPGTPSNGRVYRLDGTTFSHSVIYSCLDGYLLSGSTTRQCQANGTWSGTAPNCTCKSPPPISNGLLEGRDFEWGTSVSYSCSPGYELSFPAILTCVGNGTWSGEVPQCLREYCTTLLILIKLTTSFLYHKGTLVLFARKRKHTSDFVKVLIFFLLVLFRFYFIS</sequence>
<dbReference type="Gene3D" id="2.10.70.10">
    <property type="entry name" value="Complement Module, domain 1"/>
    <property type="match status" value="2"/>
</dbReference>
<accession>A0A671RRU5</accession>
<comment type="caution">
    <text evidence="8">Lacks conserved residue(s) required for the propagation of feature annotation.</text>
</comment>
<feature type="transmembrane region" description="Helical" evidence="9">
    <location>
        <begin position="169"/>
        <end position="186"/>
    </location>
</feature>
<organism evidence="11 12">
    <name type="scientific">Sinocyclocheilus anshuiensis</name>
    <dbReference type="NCBI Taxonomy" id="1608454"/>
    <lineage>
        <taxon>Eukaryota</taxon>
        <taxon>Metazoa</taxon>
        <taxon>Chordata</taxon>
        <taxon>Craniata</taxon>
        <taxon>Vertebrata</taxon>
        <taxon>Euteleostomi</taxon>
        <taxon>Actinopterygii</taxon>
        <taxon>Neopterygii</taxon>
        <taxon>Teleostei</taxon>
        <taxon>Ostariophysi</taxon>
        <taxon>Cypriniformes</taxon>
        <taxon>Cyprinidae</taxon>
        <taxon>Cyprininae</taxon>
        <taxon>Sinocyclocheilus</taxon>
    </lineage>
</organism>
<protein>
    <recommendedName>
        <fullName evidence="10">Sushi domain-containing protein</fullName>
    </recommendedName>
</protein>
<evidence type="ECO:0000256" key="1">
    <source>
        <dbReference type="ARBA" id="ARBA00004370"/>
    </source>
</evidence>
<evidence type="ECO:0000256" key="7">
    <source>
        <dbReference type="ARBA" id="ARBA00023180"/>
    </source>
</evidence>
<dbReference type="Proteomes" id="UP000472260">
    <property type="component" value="Unassembled WGS sequence"/>
</dbReference>
<evidence type="ECO:0000256" key="5">
    <source>
        <dbReference type="ARBA" id="ARBA00023136"/>
    </source>
</evidence>
<keyword evidence="2 8" id="KW-0768">Sushi</keyword>
<reference evidence="11" key="1">
    <citation type="submission" date="2025-08" db="UniProtKB">
        <authorList>
            <consortium name="Ensembl"/>
        </authorList>
    </citation>
    <scope>IDENTIFICATION</scope>
</reference>
<dbReference type="CDD" id="cd00033">
    <property type="entry name" value="CCP"/>
    <property type="match status" value="2"/>
</dbReference>
<dbReference type="FunFam" id="2.10.70.10:FF:000011">
    <property type="entry name" value="CUB and sushi domain-containing protein 3 isoform A"/>
    <property type="match status" value="2"/>
</dbReference>
<keyword evidence="5 9" id="KW-0472">Membrane</keyword>
<dbReference type="PANTHER" id="PTHR46393:SF7">
    <property type="entry name" value="COMPLEMENT C2"/>
    <property type="match status" value="1"/>
</dbReference>
<keyword evidence="9" id="KW-0812">Transmembrane</keyword>
<evidence type="ECO:0000259" key="10">
    <source>
        <dbReference type="PROSITE" id="PS50923"/>
    </source>
</evidence>
<dbReference type="InterPro" id="IPR035976">
    <property type="entry name" value="Sushi/SCR/CCP_sf"/>
</dbReference>
<reference evidence="11" key="2">
    <citation type="submission" date="2025-09" db="UniProtKB">
        <authorList>
            <consortium name="Ensembl"/>
        </authorList>
    </citation>
    <scope>IDENTIFICATION</scope>
</reference>